<feature type="domain" description="Receptor L-domain" evidence="10">
    <location>
        <begin position="96"/>
        <end position="171"/>
    </location>
</feature>
<keyword evidence="5 9" id="KW-0732">Signal</keyword>
<evidence type="ECO:0000256" key="6">
    <source>
        <dbReference type="ARBA" id="ARBA00023180"/>
    </source>
</evidence>
<evidence type="ECO:0000256" key="3">
    <source>
        <dbReference type="ARBA" id="ARBA00022475"/>
    </source>
</evidence>
<dbReference type="InterPro" id="IPR036941">
    <property type="entry name" value="Rcpt_L-dom_sf"/>
</dbReference>
<comment type="similarity">
    <text evidence="2">Belongs to the SPS2 family.</text>
</comment>
<feature type="signal peptide" evidence="9">
    <location>
        <begin position="1"/>
        <end position="18"/>
    </location>
</feature>
<feature type="chain" id="PRO_5042927098" description="Receptor L-domain domain-containing protein" evidence="9">
    <location>
        <begin position="19"/>
        <end position="466"/>
    </location>
</feature>
<dbReference type="PANTHER" id="PTHR31018:SF12">
    <property type="entry name" value="SPORULATION-SPECIFIC PROTEIN 2-RELATED"/>
    <property type="match status" value="1"/>
</dbReference>
<keyword evidence="4" id="KW-0472">Membrane</keyword>
<dbReference type="Gene3D" id="3.80.20.20">
    <property type="entry name" value="Receptor L-domain"/>
    <property type="match status" value="2"/>
</dbReference>
<evidence type="ECO:0000259" key="10">
    <source>
        <dbReference type="Pfam" id="PF01030"/>
    </source>
</evidence>
<comment type="caution">
    <text evidence="11">The sequence shown here is derived from an EMBL/GenBank/DDBJ whole genome shotgun (WGS) entry which is preliminary data.</text>
</comment>
<dbReference type="SUPFAM" id="SSF52058">
    <property type="entry name" value="L domain-like"/>
    <property type="match status" value="2"/>
</dbReference>
<evidence type="ECO:0000256" key="2">
    <source>
        <dbReference type="ARBA" id="ARBA00005798"/>
    </source>
</evidence>
<dbReference type="PANTHER" id="PTHR31018">
    <property type="entry name" value="SPORULATION-SPECIFIC PROTEIN-RELATED"/>
    <property type="match status" value="1"/>
</dbReference>
<dbReference type="GO" id="GO:0009986">
    <property type="term" value="C:cell surface"/>
    <property type="evidence" value="ECO:0007669"/>
    <property type="project" value="TreeGrafter"/>
</dbReference>
<dbReference type="Pfam" id="PF01030">
    <property type="entry name" value="Recep_L_domain"/>
    <property type="match status" value="1"/>
</dbReference>
<keyword evidence="6" id="KW-0325">Glycoprotein</keyword>
<dbReference type="EMBL" id="JAWIZZ010000047">
    <property type="protein sequence ID" value="KAK5779641.1"/>
    <property type="molecule type" value="Genomic_DNA"/>
</dbReference>
<feature type="region of interest" description="Disordered" evidence="8">
    <location>
        <begin position="42"/>
        <end position="70"/>
    </location>
</feature>
<dbReference type="GO" id="GO:0005886">
    <property type="term" value="C:plasma membrane"/>
    <property type="evidence" value="ECO:0007669"/>
    <property type="project" value="UniProtKB-SubCell"/>
</dbReference>
<protein>
    <recommendedName>
        <fullName evidence="10">Receptor L-domain domain-containing protein</fullName>
    </recommendedName>
</protein>
<evidence type="ECO:0000313" key="12">
    <source>
        <dbReference type="Proteomes" id="UP001306508"/>
    </source>
</evidence>
<evidence type="ECO:0000313" key="11">
    <source>
        <dbReference type="EMBL" id="KAK5779641.1"/>
    </source>
</evidence>
<evidence type="ECO:0000256" key="9">
    <source>
        <dbReference type="SAM" id="SignalP"/>
    </source>
</evidence>
<dbReference type="InterPro" id="IPR051648">
    <property type="entry name" value="CWI-Assembly_Regulator"/>
</dbReference>
<dbReference type="AlphaFoldDB" id="A0AAN7ZXR1"/>
<dbReference type="GO" id="GO:0098552">
    <property type="term" value="C:side of membrane"/>
    <property type="evidence" value="ECO:0007669"/>
    <property type="project" value="UniProtKB-KW"/>
</dbReference>
<comment type="subcellular location">
    <subcellularLocation>
        <location evidence="1">Cell membrane</location>
        <topology evidence="1">Lipid-anchor</topology>
        <topology evidence="1">GPI-anchor</topology>
    </subcellularLocation>
</comment>
<evidence type="ECO:0000256" key="1">
    <source>
        <dbReference type="ARBA" id="ARBA00004609"/>
    </source>
</evidence>
<dbReference type="InterPro" id="IPR000494">
    <property type="entry name" value="Rcpt_L-dom"/>
</dbReference>
<sequence length="466" mass="52574">MKLSNIILLNLFSSTSLSYLIKTENLNNIELSNLDVTGQERFNNNPHYIHNNKRTGNDTKDDKESQQENTVQNDEILCPMESLIVERQSDLSILDHCNTIFNDLIITSEYKENVLDLKKLTTIQGHLIVDNCDTLIKFVAPNLQKINGDFVLNSLTSIVILEVPNLIDVNSIQWKILPILNQVEINPNIMVRETIIISDTSISNLEGFYPIKELDTFNINNNRFLETIKASLVNVRTQFTIHANSKDLQIELPFLQDVENMTIRDAHSIWLPNLKTVRTNLEFIENGCVDLDLGTLETVGGTVGIIDNNYLSKMYFNNVTDIQGGLVIDNNPRLESIDTFQKLKTIGGAIQFKGSFKDTSFPNLKLVKGSAFIKSSSAEMDCNKWIRPLNGRSIIRGGKIKCTSHKKQNSISLDEDGKIIDMQQNEVSDEKANVTVIPNTATTSPHLKWGQLIFLVTYNYILAINA</sequence>
<feature type="compositionally biased region" description="Basic and acidic residues" evidence="8">
    <location>
        <begin position="55"/>
        <end position="66"/>
    </location>
</feature>
<proteinExistence type="inferred from homology"/>
<keyword evidence="12" id="KW-1185">Reference proteome</keyword>
<evidence type="ECO:0000256" key="4">
    <source>
        <dbReference type="ARBA" id="ARBA00022622"/>
    </source>
</evidence>
<accession>A0AAN7ZXR1</accession>
<name>A0AAN7ZXR1_9SACH</name>
<evidence type="ECO:0000256" key="7">
    <source>
        <dbReference type="ARBA" id="ARBA00023288"/>
    </source>
</evidence>
<dbReference type="Proteomes" id="UP001306508">
    <property type="component" value="Unassembled WGS sequence"/>
</dbReference>
<dbReference type="GO" id="GO:0009277">
    <property type="term" value="C:fungal-type cell wall"/>
    <property type="evidence" value="ECO:0007669"/>
    <property type="project" value="TreeGrafter"/>
</dbReference>
<keyword evidence="3" id="KW-1003">Cell membrane</keyword>
<evidence type="ECO:0000256" key="5">
    <source>
        <dbReference type="ARBA" id="ARBA00022729"/>
    </source>
</evidence>
<evidence type="ECO:0000256" key="8">
    <source>
        <dbReference type="SAM" id="MobiDB-lite"/>
    </source>
</evidence>
<dbReference type="GO" id="GO:0030476">
    <property type="term" value="P:ascospore wall assembly"/>
    <property type="evidence" value="ECO:0007669"/>
    <property type="project" value="TreeGrafter"/>
</dbReference>
<gene>
    <name evidence="11" type="ORF">RI543_003533</name>
</gene>
<organism evidence="11 12">
    <name type="scientific">Arxiozyma heterogenica</name>
    <dbReference type="NCBI Taxonomy" id="278026"/>
    <lineage>
        <taxon>Eukaryota</taxon>
        <taxon>Fungi</taxon>
        <taxon>Dikarya</taxon>
        <taxon>Ascomycota</taxon>
        <taxon>Saccharomycotina</taxon>
        <taxon>Saccharomycetes</taxon>
        <taxon>Saccharomycetales</taxon>
        <taxon>Saccharomycetaceae</taxon>
        <taxon>Arxiozyma</taxon>
    </lineage>
</organism>
<reference evidence="12" key="1">
    <citation type="submission" date="2023-07" db="EMBL/GenBank/DDBJ databases">
        <title>A draft genome of Kazachstania heterogenica Y-27499.</title>
        <authorList>
            <person name="Donic C."/>
            <person name="Kralova J.S."/>
            <person name="Fidel L."/>
            <person name="Ben-Dor S."/>
            <person name="Jung S."/>
        </authorList>
    </citation>
    <scope>NUCLEOTIDE SEQUENCE [LARGE SCALE GENOMIC DNA]</scope>
    <source>
        <strain evidence="12">Y27499</strain>
    </source>
</reference>
<keyword evidence="7" id="KW-0449">Lipoprotein</keyword>
<keyword evidence="4" id="KW-0336">GPI-anchor</keyword>